<proteinExistence type="predicted"/>
<dbReference type="Proteomes" id="UP001057402">
    <property type="component" value="Chromosome 4"/>
</dbReference>
<dbReference type="EMBL" id="CM042883">
    <property type="protein sequence ID" value="KAI4377668.1"/>
    <property type="molecule type" value="Genomic_DNA"/>
</dbReference>
<evidence type="ECO:0000313" key="2">
    <source>
        <dbReference type="Proteomes" id="UP001057402"/>
    </source>
</evidence>
<name>A0ACB9RFD8_9MYRT</name>
<keyword evidence="2" id="KW-1185">Reference proteome</keyword>
<comment type="caution">
    <text evidence="1">The sequence shown here is derived from an EMBL/GenBank/DDBJ whole genome shotgun (WGS) entry which is preliminary data.</text>
</comment>
<reference evidence="2" key="1">
    <citation type="journal article" date="2023" name="Front. Plant Sci.">
        <title>Chromosomal-level genome assembly of Melastoma candidum provides insights into trichome evolution.</title>
        <authorList>
            <person name="Zhong Y."/>
            <person name="Wu W."/>
            <person name="Sun C."/>
            <person name="Zou P."/>
            <person name="Liu Y."/>
            <person name="Dai S."/>
            <person name="Zhou R."/>
        </authorList>
    </citation>
    <scope>NUCLEOTIDE SEQUENCE [LARGE SCALE GENOMIC DNA]</scope>
</reference>
<organism evidence="1 2">
    <name type="scientific">Melastoma candidum</name>
    <dbReference type="NCBI Taxonomy" id="119954"/>
    <lineage>
        <taxon>Eukaryota</taxon>
        <taxon>Viridiplantae</taxon>
        <taxon>Streptophyta</taxon>
        <taxon>Embryophyta</taxon>
        <taxon>Tracheophyta</taxon>
        <taxon>Spermatophyta</taxon>
        <taxon>Magnoliopsida</taxon>
        <taxon>eudicotyledons</taxon>
        <taxon>Gunneridae</taxon>
        <taxon>Pentapetalae</taxon>
        <taxon>rosids</taxon>
        <taxon>malvids</taxon>
        <taxon>Myrtales</taxon>
        <taxon>Melastomataceae</taxon>
        <taxon>Melastomatoideae</taxon>
        <taxon>Melastomateae</taxon>
        <taxon>Melastoma</taxon>
    </lineage>
</organism>
<evidence type="ECO:0000313" key="1">
    <source>
        <dbReference type="EMBL" id="KAI4377668.1"/>
    </source>
</evidence>
<protein>
    <submittedName>
        <fullName evidence="1">Uncharacterized protein</fullName>
    </submittedName>
</protein>
<sequence>MAAARAHFNLTTTSHQLQQQQRQYYSPWHSPIPYLFGGLAAILGLVAFSLILLACSYWRLSGHFDHPAGNIEAGEGKDEEGLDAGEGKEGSFLEELRVVVIMAGEDMPTFLAKATPMWSRRTSYIGGSCDASFEADDQGAREMKPGRCPRDDAADNV</sequence>
<gene>
    <name evidence="1" type="ORF">MLD38_015257</name>
</gene>
<accession>A0ACB9RFD8</accession>